<dbReference type="Proteomes" id="UP000176631">
    <property type="component" value="Unassembled WGS sequence"/>
</dbReference>
<keyword evidence="5" id="KW-0012">Acyltransferase</keyword>
<evidence type="ECO:0000313" key="8">
    <source>
        <dbReference type="Proteomes" id="UP000176631"/>
    </source>
</evidence>
<dbReference type="GO" id="GO:0071555">
    <property type="term" value="P:cell wall organization"/>
    <property type="evidence" value="ECO:0007669"/>
    <property type="project" value="UniProtKB-KW"/>
</dbReference>
<keyword evidence="2" id="KW-0808">Transferase</keyword>
<dbReference type="Gene3D" id="3.40.630.30">
    <property type="match status" value="2"/>
</dbReference>
<dbReference type="PROSITE" id="PS51191">
    <property type="entry name" value="FEMABX"/>
    <property type="match status" value="1"/>
</dbReference>
<evidence type="ECO:0000256" key="6">
    <source>
        <dbReference type="ARBA" id="ARBA00023316"/>
    </source>
</evidence>
<sequence length="342" mass="39222">MIQIKEITDKVVWEKFNLVSANANFLQSWAWGEFQKSLNRSIYRLGVFRDKKLVGISLINEERAKLASFLYCPGGPVFTTWDKEILGSWLSRIAKIAKEIDSAFLRIDPRIITDSNQALLKRFSFVSAPEYTQPQCTATIDLTKSKEELRHNLRDSTRYNINAGERRGVKVREGEPEEIEVFLDLLKETAGRKALTLPKEASYHRKQFDTLAKEGLMRLFIAETTSQPLSAALLVGYGGTAYYLHAANSMQQKDLRASYPLVWHTILETKKMGNKKFDFWGVAPSDDPKHSWAGVTSFKLSFGAERICFSPPLDLAYKKSYQLSRIIEIWRKPARRILRFGR</sequence>
<reference evidence="7 8" key="1">
    <citation type="journal article" date="2016" name="Nat. Commun.">
        <title>Thousands of microbial genomes shed light on interconnected biogeochemical processes in an aquifer system.</title>
        <authorList>
            <person name="Anantharaman K."/>
            <person name="Brown C.T."/>
            <person name="Hug L.A."/>
            <person name="Sharon I."/>
            <person name="Castelle C.J."/>
            <person name="Probst A.J."/>
            <person name="Thomas B.C."/>
            <person name="Singh A."/>
            <person name="Wilkins M.J."/>
            <person name="Karaoz U."/>
            <person name="Brodie E.L."/>
            <person name="Williams K.H."/>
            <person name="Hubbard S.S."/>
            <person name="Banfield J.F."/>
        </authorList>
    </citation>
    <scope>NUCLEOTIDE SEQUENCE [LARGE SCALE GENOMIC DNA]</scope>
</reference>
<dbReference type="GO" id="GO:0009252">
    <property type="term" value="P:peptidoglycan biosynthetic process"/>
    <property type="evidence" value="ECO:0007669"/>
    <property type="project" value="UniProtKB-KW"/>
</dbReference>
<dbReference type="PANTHER" id="PTHR36174:SF1">
    <property type="entry name" value="LIPID II:GLYCINE GLYCYLTRANSFERASE"/>
    <property type="match status" value="1"/>
</dbReference>
<comment type="similarity">
    <text evidence="1">Belongs to the FemABX family.</text>
</comment>
<evidence type="ECO:0000256" key="1">
    <source>
        <dbReference type="ARBA" id="ARBA00009943"/>
    </source>
</evidence>
<evidence type="ECO:0000313" key="7">
    <source>
        <dbReference type="EMBL" id="OGY23338.1"/>
    </source>
</evidence>
<protein>
    <recommendedName>
        <fullName evidence="9">BioF2-like acetyltransferase domain-containing protein</fullName>
    </recommendedName>
</protein>
<keyword evidence="3" id="KW-0133">Cell shape</keyword>
<dbReference type="GO" id="GO:0016755">
    <property type="term" value="F:aminoacyltransferase activity"/>
    <property type="evidence" value="ECO:0007669"/>
    <property type="project" value="InterPro"/>
</dbReference>
<dbReference type="SUPFAM" id="SSF55729">
    <property type="entry name" value="Acyl-CoA N-acyltransferases (Nat)"/>
    <property type="match status" value="2"/>
</dbReference>
<name>A0A1G1W6P0_9BACT</name>
<gene>
    <name evidence="7" type="ORF">A2172_02865</name>
</gene>
<dbReference type="Pfam" id="PF02388">
    <property type="entry name" value="FemAB"/>
    <property type="match status" value="3"/>
</dbReference>
<dbReference type="GO" id="GO:0008360">
    <property type="term" value="P:regulation of cell shape"/>
    <property type="evidence" value="ECO:0007669"/>
    <property type="project" value="UniProtKB-KW"/>
</dbReference>
<proteinExistence type="inferred from homology"/>
<evidence type="ECO:0000256" key="4">
    <source>
        <dbReference type="ARBA" id="ARBA00022984"/>
    </source>
</evidence>
<dbReference type="InterPro" id="IPR050644">
    <property type="entry name" value="PG_Glycine_Bridge_Synth"/>
</dbReference>
<dbReference type="STRING" id="1802593.A2172_02865"/>
<evidence type="ECO:0000256" key="5">
    <source>
        <dbReference type="ARBA" id="ARBA00023315"/>
    </source>
</evidence>
<keyword evidence="4" id="KW-0573">Peptidoglycan synthesis</keyword>
<organism evidence="7 8">
    <name type="scientific">Candidatus Woykebacteria bacterium RBG_13_40_15</name>
    <dbReference type="NCBI Taxonomy" id="1802593"/>
    <lineage>
        <taxon>Bacteria</taxon>
        <taxon>Candidatus Woykeibacteriota</taxon>
    </lineage>
</organism>
<dbReference type="InterPro" id="IPR003447">
    <property type="entry name" value="FEMABX"/>
</dbReference>
<dbReference type="PANTHER" id="PTHR36174">
    <property type="entry name" value="LIPID II:GLYCINE GLYCYLTRANSFERASE"/>
    <property type="match status" value="1"/>
</dbReference>
<evidence type="ECO:0000256" key="2">
    <source>
        <dbReference type="ARBA" id="ARBA00022679"/>
    </source>
</evidence>
<dbReference type="EMBL" id="MHCP01000026">
    <property type="protein sequence ID" value="OGY23338.1"/>
    <property type="molecule type" value="Genomic_DNA"/>
</dbReference>
<keyword evidence="6" id="KW-0961">Cell wall biogenesis/degradation</keyword>
<dbReference type="AlphaFoldDB" id="A0A1G1W6P0"/>
<comment type="caution">
    <text evidence="7">The sequence shown here is derived from an EMBL/GenBank/DDBJ whole genome shotgun (WGS) entry which is preliminary data.</text>
</comment>
<dbReference type="InterPro" id="IPR016181">
    <property type="entry name" value="Acyl_CoA_acyltransferase"/>
</dbReference>
<evidence type="ECO:0008006" key="9">
    <source>
        <dbReference type="Google" id="ProtNLM"/>
    </source>
</evidence>
<evidence type="ECO:0000256" key="3">
    <source>
        <dbReference type="ARBA" id="ARBA00022960"/>
    </source>
</evidence>
<accession>A0A1G1W6P0</accession>